<dbReference type="Proteomes" id="UP000583929">
    <property type="component" value="Unassembled WGS sequence"/>
</dbReference>
<dbReference type="GO" id="GO:0005886">
    <property type="term" value="C:plasma membrane"/>
    <property type="evidence" value="ECO:0007669"/>
    <property type="project" value="UniProtKB-SubCell"/>
</dbReference>
<dbReference type="AlphaFoldDB" id="A0A7J6HC49"/>
<keyword evidence="3 9" id="KW-0813">Transport</keyword>
<evidence type="ECO:0000256" key="9">
    <source>
        <dbReference type="RuleBase" id="RU910715"/>
    </source>
</evidence>
<dbReference type="EMBL" id="JAATIP010000164">
    <property type="protein sequence ID" value="KAF4364792.1"/>
    <property type="molecule type" value="Genomic_DNA"/>
</dbReference>
<evidence type="ECO:0000313" key="14">
    <source>
        <dbReference type="Proteomes" id="UP000583929"/>
    </source>
</evidence>
<dbReference type="PANTHER" id="PTHR10791">
    <property type="entry name" value="RAG1-ACTIVATING PROTEIN 1"/>
    <property type="match status" value="1"/>
</dbReference>
<gene>
    <name evidence="10" type="ORF">F8388_003494</name>
    <name evidence="11" type="ORF">F8388_018468</name>
    <name evidence="12" type="ORF">G4B88_011829</name>
</gene>
<feature type="transmembrane region" description="Helical" evidence="9">
    <location>
        <begin position="67"/>
        <end position="90"/>
    </location>
</feature>
<evidence type="ECO:0000256" key="1">
    <source>
        <dbReference type="ARBA" id="ARBA00004127"/>
    </source>
</evidence>
<evidence type="ECO:0000313" key="11">
    <source>
        <dbReference type="EMBL" id="KAF4364792.1"/>
    </source>
</evidence>
<keyword evidence="6" id="KW-0677">Repeat</keyword>
<dbReference type="FunFam" id="1.20.1280.290:FF:000001">
    <property type="entry name" value="Bidirectional sugar transporter SWEET"/>
    <property type="match status" value="1"/>
</dbReference>
<reference evidence="13 14" key="1">
    <citation type="journal article" date="2020" name="bioRxiv">
        <title>Sequence and annotation of 42 cannabis genomes reveals extensive copy number variation in cannabinoid synthesis and pathogen resistance genes.</title>
        <authorList>
            <person name="Mckernan K.J."/>
            <person name="Helbert Y."/>
            <person name="Kane L.T."/>
            <person name="Ebling H."/>
            <person name="Zhang L."/>
            <person name="Liu B."/>
            <person name="Eaton Z."/>
            <person name="Mclaughlin S."/>
            <person name="Kingan S."/>
            <person name="Baybayan P."/>
            <person name="Concepcion G."/>
            <person name="Jordan M."/>
            <person name="Riva A."/>
            <person name="Barbazuk W."/>
            <person name="Harkins T."/>
        </authorList>
    </citation>
    <scope>NUCLEOTIDE SEQUENCE [LARGE SCALE GENOMIC DNA]</scope>
    <source>
        <strain evidence="13 14">cv. Jamaican Lion 4</strain>
        <strain evidence="12">Father</strain>
        <strain evidence="10">Mother</strain>
        <tissue evidence="12">Leaf</tissue>
    </source>
</reference>
<evidence type="ECO:0000256" key="6">
    <source>
        <dbReference type="ARBA" id="ARBA00022737"/>
    </source>
</evidence>
<comment type="similarity">
    <text evidence="2 9">Belongs to the SWEET sugar transporter family.</text>
</comment>
<dbReference type="Pfam" id="PF03083">
    <property type="entry name" value="MtN3_slv"/>
    <property type="match status" value="2"/>
</dbReference>
<dbReference type="InterPro" id="IPR004316">
    <property type="entry name" value="SWEET_rpt"/>
</dbReference>
<dbReference type="FunFam" id="1.20.1280.290:FF:000002">
    <property type="entry name" value="Bidirectional sugar transporter SWEET"/>
    <property type="match status" value="1"/>
</dbReference>
<evidence type="ECO:0000256" key="7">
    <source>
        <dbReference type="ARBA" id="ARBA00022989"/>
    </source>
</evidence>
<dbReference type="GO" id="GO:0051119">
    <property type="term" value="F:sugar transmembrane transporter activity"/>
    <property type="evidence" value="ECO:0007669"/>
    <property type="project" value="InterPro"/>
</dbReference>
<organism evidence="12 14">
    <name type="scientific">Cannabis sativa</name>
    <name type="common">Hemp</name>
    <name type="synonym">Marijuana</name>
    <dbReference type="NCBI Taxonomy" id="3483"/>
    <lineage>
        <taxon>Eukaryota</taxon>
        <taxon>Viridiplantae</taxon>
        <taxon>Streptophyta</taxon>
        <taxon>Embryophyta</taxon>
        <taxon>Tracheophyta</taxon>
        <taxon>Spermatophyta</taxon>
        <taxon>Magnoliopsida</taxon>
        <taxon>eudicotyledons</taxon>
        <taxon>Gunneridae</taxon>
        <taxon>Pentapetalae</taxon>
        <taxon>rosids</taxon>
        <taxon>fabids</taxon>
        <taxon>Rosales</taxon>
        <taxon>Cannabaceae</taxon>
        <taxon>Cannabis</taxon>
    </lineage>
</organism>
<comment type="caution">
    <text evidence="12">The sequence shown here is derived from an EMBL/GenBank/DDBJ whole genome shotgun (WGS) entry which is preliminary data.</text>
</comment>
<feature type="transmembrane region" description="Helical" evidence="9">
    <location>
        <begin position="44"/>
        <end position="61"/>
    </location>
</feature>
<feature type="transmembrane region" description="Helical" evidence="9">
    <location>
        <begin position="130"/>
        <end position="149"/>
    </location>
</feature>
<dbReference type="GO" id="GO:0051260">
    <property type="term" value="P:protein homooligomerization"/>
    <property type="evidence" value="ECO:0007669"/>
    <property type="project" value="UniProtKB-ARBA"/>
</dbReference>
<evidence type="ECO:0000256" key="5">
    <source>
        <dbReference type="ARBA" id="ARBA00022692"/>
    </source>
</evidence>
<dbReference type="EMBL" id="JAATIP010000169">
    <property type="protein sequence ID" value="KAF4364114.1"/>
    <property type="molecule type" value="Genomic_DNA"/>
</dbReference>
<evidence type="ECO:0000256" key="2">
    <source>
        <dbReference type="ARBA" id="ARBA00007809"/>
    </source>
</evidence>
<comment type="subcellular location">
    <subcellularLocation>
        <location evidence="9">Cell membrane</location>
        <topology evidence="9">Multi-pass membrane protein</topology>
    </subcellularLocation>
    <subcellularLocation>
        <location evidence="1">Endomembrane system</location>
        <topology evidence="1">Multi-pass membrane protein</topology>
    </subcellularLocation>
</comment>
<dbReference type="GO" id="GO:0012505">
    <property type="term" value="C:endomembrane system"/>
    <property type="evidence" value="ECO:0007669"/>
    <property type="project" value="UniProtKB-SubCell"/>
</dbReference>
<accession>A0A7J6HC49</accession>
<evidence type="ECO:0000313" key="13">
    <source>
        <dbReference type="Proteomes" id="UP000525078"/>
    </source>
</evidence>
<protein>
    <recommendedName>
        <fullName evidence="9">Bidirectional sugar transporter SWEET</fullName>
    </recommendedName>
</protein>
<keyword evidence="4 9" id="KW-0762">Sugar transport</keyword>
<feature type="transmembrane region" description="Helical" evidence="9">
    <location>
        <begin position="189"/>
        <end position="210"/>
    </location>
</feature>
<dbReference type="PANTHER" id="PTHR10791:SF231">
    <property type="entry name" value="BIDIRECTIONAL SUGAR TRANSPORTER SWEET"/>
    <property type="match status" value="1"/>
</dbReference>
<keyword evidence="14" id="KW-1185">Reference proteome</keyword>
<keyword evidence="7 9" id="KW-1133">Transmembrane helix</keyword>
<name>A0A7J6HC49_CANSA</name>
<evidence type="ECO:0000313" key="10">
    <source>
        <dbReference type="EMBL" id="KAF4364114.1"/>
    </source>
</evidence>
<feature type="transmembrane region" description="Helical" evidence="9">
    <location>
        <begin position="161"/>
        <end position="183"/>
    </location>
</feature>
<sequence length="251" mass="28513">MTTSSLTILFGVLGNIMSGLVYISPANVFWRILKRRSTEEFESIPYISKLLNAFFWIYYGIIKTDGFLIVTVNVYGAIVEIIFLTIFLLFAPPKMKIRTAILVVVFNVIFPVAAIMYMQIFLHGNTRIDFAGSLCSVFSMIAYASPLSSMKTVILTKSVEYMPFLLSLILFLNSVVWTVYAYLLKDYFVGIPNVSGFVLGSIQLILYAMYWRPNSSSMQIEHPINDLEDPLITKPTNDQFFLNDHQSLDVV</sequence>
<evidence type="ECO:0000313" key="12">
    <source>
        <dbReference type="EMBL" id="KAF4392834.1"/>
    </source>
</evidence>
<feature type="transmembrane region" description="Helical" evidence="9">
    <location>
        <begin position="6"/>
        <end position="23"/>
    </location>
</feature>
<evidence type="ECO:0000256" key="3">
    <source>
        <dbReference type="ARBA" id="ARBA00022448"/>
    </source>
</evidence>
<dbReference type="EMBL" id="JAATIQ010000050">
    <property type="protein sequence ID" value="KAF4392834.1"/>
    <property type="molecule type" value="Genomic_DNA"/>
</dbReference>
<evidence type="ECO:0000256" key="4">
    <source>
        <dbReference type="ARBA" id="ARBA00022597"/>
    </source>
</evidence>
<keyword evidence="5 9" id="KW-0812">Transmembrane</keyword>
<feature type="transmembrane region" description="Helical" evidence="9">
    <location>
        <begin position="97"/>
        <end position="118"/>
    </location>
</feature>
<comment type="function">
    <text evidence="9">Mediates both low-affinity uptake and efflux of sugar across the membrane.</text>
</comment>
<dbReference type="InterPro" id="IPR047664">
    <property type="entry name" value="SWEET"/>
</dbReference>
<evidence type="ECO:0000256" key="8">
    <source>
        <dbReference type="ARBA" id="ARBA00023136"/>
    </source>
</evidence>
<dbReference type="Gene3D" id="1.20.1280.290">
    <property type="match status" value="2"/>
</dbReference>
<dbReference type="Proteomes" id="UP000525078">
    <property type="component" value="Unassembled WGS sequence"/>
</dbReference>
<keyword evidence="8 9" id="KW-0472">Membrane</keyword>
<proteinExistence type="inferred from homology"/>